<organism evidence="2 3">
    <name type="scientific">Heliocybe sulcata</name>
    <dbReference type="NCBI Taxonomy" id="5364"/>
    <lineage>
        <taxon>Eukaryota</taxon>
        <taxon>Fungi</taxon>
        <taxon>Dikarya</taxon>
        <taxon>Basidiomycota</taxon>
        <taxon>Agaricomycotina</taxon>
        <taxon>Agaricomycetes</taxon>
        <taxon>Gloeophyllales</taxon>
        <taxon>Gloeophyllaceae</taxon>
        <taxon>Heliocybe</taxon>
    </lineage>
</organism>
<feature type="region of interest" description="Disordered" evidence="1">
    <location>
        <begin position="181"/>
        <end position="208"/>
    </location>
</feature>
<dbReference type="Proteomes" id="UP000305948">
    <property type="component" value="Unassembled WGS sequence"/>
</dbReference>
<feature type="region of interest" description="Disordered" evidence="1">
    <location>
        <begin position="1"/>
        <end position="20"/>
    </location>
</feature>
<sequence>MPTCRKSSSPDSGGEETQSQSLLRADSNYIVCAIVPAATEIGVVIDEEGITNDADNCCRAGALVGKLMCYAILLSKESTCIRIARKVLLGYTIQSINISYLAPGSAVDILAKVRDRTIQQTWRDAASSIKGGHHKVNLIRLDSPWVSARNLDGVQFTAHYLHPPEKTLASMVSAQLEKTDLPSAGDSETEDTECYAPRRNHGEETRVTTNKIRRPTHDRESMFSCLSAATVAFVPLWHLTR</sequence>
<evidence type="ECO:0000256" key="1">
    <source>
        <dbReference type="SAM" id="MobiDB-lite"/>
    </source>
</evidence>
<name>A0A5C3N9T6_9AGAM</name>
<accession>A0A5C3N9T6</accession>
<proteinExistence type="predicted"/>
<keyword evidence="3" id="KW-1185">Reference proteome</keyword>
<dbReference type="AlphaFoldDB" id="A0A5C3N9T6"/>
<reference evidence="2 3" key="1">
    <citation type="journal article" date="2019" name="Nat. Ecol. Evol.">
        <title>Megaphylogeny resolves global patterns of mushroom evolution.</title>
        <authorList>
            <person name="Varga T."/>
            <person name="Krizsan K."/>
            <person name="Foldi C."/>
            <person name="Dima B."/>
            <person name="Sanchez-Garcia M."/>
            <person name="Sanchez-Ramirez S."/>
            <person name="Szollosi G.J."/>
            <person name="Szarkandi J.G."/>
            <person name="Papp V."/>
            <person name="Albert L."/>
            <person name="Andreopoulos W."/>
            <person name="Angelini C."/>
            <person name="Antonin V."/>
            <person name="Barry K.W."/>
            <person name="Bougher N.L."/>
            <person name="Buchanan P."/>
            <person name="Buyck B."/>
            <person name="Bense V."/>
            <person name="Catcheside P."/>
            <person name="Chovatia M."/>
            <person name="Cooper J."/>
            <person name="Damon W."/>
            <person name="Desjardin D."/>
            <person name="Finy P."/>
            <person name="Geml J."/>
            <person name="Haridas S."/>
            <person name="Hughes K."/>
            <person name="Justo A."/>
            <person name="Karasinski D."/>
            <person name="Kautmanova I."/>
            <person name="Kiss B."/>
            <person name="Kocsube S."/>
            <person name="Kotiranta H."/>
            <person name="LaButti K.M."/>
            <person name="Lechner B.E."/>
            <person name="Liimatainen K."/>
            <person name="Lipzen A."/>
            <person name="Lukacs Z."/>
            <person name="Mihaltcheva S."/>
            <person name="Morgado L.N."/>
            <person name="Niskanen T."/>
            <person name="Noordeloos M.E."/>
            <person name="Ohm R.A."/>
            <person name="Ortiz-Santana B."/>
            <person name="Ovrebo C."/>
            <person name="Racz N."/>
            <person name="Riley R."/>
            <person name="Savchenko A."/>
            <person name="Shiryaev A."/>
            <person name="Soop K."/>
            <person name="Spirin V."/>
            <person name="Szebenyi C."/>
            <person name="Tomsovsky M."/>
            <person name="Tulloss R.E."/>
            <person name="Uehling J."/>
            <person name="Grigoriev I.V."/>
            <person name="Vagvolgyi C."/>
            <person name="Papp T."/>
            <person name="Martin F.M."/>
            <person name="Miettinen O."/>
            <person name="Hibbett D.S."/>
            <person name="Nagy L.G."/>
        </authorList>
    </citation>
    <scope>NUCLEOTIDE SEQUENCE [LARGE SCALE GENOMIC DNA]</scope>
    <source>
        <strain evidence="2 3">OMC1185</strain>
    </source>
</reference>
<protein>
    <submittedName>
        <fullName evidence="2">Uncharacterized protein</fullName>
    </submittedName>
</protein>
<gene>
    <name evidence="2" type="ORF">OE88DRAFT_1641969</name>
</gene>
<evidence type="ECO:0000313" key="2">
    <source>
        <dbReference type="EMBL" id="TFK54589.1"/>
    </source>
</evidence>
<dbReference type="EMBL" id="ML213505">
    <property type="protein sequence ID" value="TFK54589.1"/>
    <property type="molecule type" value="Genomic_DNA"/>
</dbReference>
<evidence type="ECO:0000313" key="3">
    <source>
        <dbReference type="Proteomes" id="UP000305948"/>
    </source>
</evidence>